<dbReference type="GO" id="GO:0009341">
    <property type="term" value="C:beta-galactosidase complex"/>
    <property type="evidence" value="ECO:0007669"/>
    <property type="project" value="TreeGrafter"/>
</dbReference>
<evidence type="ECO:0000256" key="2">
    <source>
        <dbReference type="ARBA" id="ARBA00007401"/>
    </source>
</evidence>
<dbReference type="EC" id="3.2.1.23" evidence="3"/>
<dbReference type="EMBL" id="BQOL01000001">
    <property type="protein sequence ID" value="GKI17333.1"/>
    <property type="molecule type" value="Genomic_DNA"/>
</dbReference>
<reference evidence="9" key="1">
    <citation type="submission" date="2022-01" db="EMBL/GenBank/DDBJ databases">
        <title>Novel bile acid biosynthetic pathways are enriched in the microbiome of centenarians.</title>
        <authorList>
            <person name="Sato Y."/>
            <person name="Atarashi K."/>
            <person name="Plichta R.D."/>
            <person name="Arai Y."/>
            <person name="Sasajima S."/>
            <person name="Kearney M.S."/>
            <person name="Suda W."/>
            <person name="Takeshita K."/>
            <person name="Sasaki T."/>
            <person name="Okamoto S."/>
            <person name="Skelly N.A."/>
            <person name="Okamura Y."/>
            <person name="Vlamakis H."/>
            <person name="Li Y."/>
            <person name="Tanoue T."/>
            <person name="Takei H."/>
            <person name="Nittono H."/>
            <person name="Narushima S."/>
            <person name="Irie J."/>
            <person name="Itoh H."/>
            <person name="Moriya K."/>
            <person name="Sugiura Y."/>
            <person name="Suematsu M."/>
            <person name="Moritoki N."/>
            <person name="Shibata S."/>
            <person name="Littman R.D."/>
            <person name="Fischbach A.M."/>
            <person name="Uwamino Y."/>
            <person name="Inoue T."/>
            <person name="Honda A."/>
            <person name="Hattori M."/>
            <person name="Murai T."/>
            <person name="Xavier J.R."/>
            <person name="Hirose N."/>
            <person name="Honda K."/>
        </authorList>
    </citation>
    <scope>NUCLEOTIDE SEQUENCE</scope>
    <source>
        <strain evidence="9">CE91-St16</strain>
    </source>
</reference>
<keyword evidence="6" id="KW-0732">Signal</keyword>
<feature type="signal peptide" evidence="6">
    <location>
        <begin position="1"/>
        <end position="17"/>
    </location>
</feature>
<name>A0AA37P3C8_9BACT</name>
<evidence type="ECO:0000256" key="4">
    <source>
        <dbReference type="ARBA" id="ARBA00022801"/>
    </source>
</evidence>
<comment type="catalytic activity">
    <reaction evidence="1">
        <text>Hydrolysis of terminal non-reducing beta-D-galactose residues in beta-D-galactosides.</text>
        <dbReference type="EC" id="3.2.1.23"/>
    </reaction>
</comment>
<comment type="caution">
    <text evidence="9">The sequence shown here is derived from an EMBL/GenBank/DDBJ whole genome shotgun (WGS) entry which is preliminary data.</text>
</comment>
<dbReference type="AlphaFoldDB" id="A0AA37P3C8"/>
<dbReference type="Pfam" id="PF00703">
    <property type="entry name" value="Glyco_hydro_2"/>
    <property type="match status" value="1"/>
</dbReference>
<evidence type="ECO:0000259" key="8">
    <source>
        <dbReference type="Pfam" id="PF02836"/>
    </source>
</evidence>
<gene>
    <name evidence="9" type="ORF">CE91St16_02410</name>
</gene>
<organism evidence="9 10">
    <name type="scientific">Alistipes finegoldii</name>
    <dbReference type="NCBI Taxonomy" id="214856"/>
    <lineage>
        <taxon>Bacteria</taxon>
        <taxon>Pseudomonadati</taxon>
        <taxon>Bacteroidota</taxon>
        <taxon>Bacteroidia</taxon>
        <taxon>Bacteroidales</taxon>
        <taxon>Rikenellaceae</taxon>
        <taxon>Alistipes</taxon>
    </lineage>
</organism>
<evidence type="ECO:0000256" key="5">
    <source>
        <dbReference type="ARBA" id="ARBA00023295"/>
    </source>
</evidence>
<evidence type="ECO:0000313" key="10">
    <source>
        <dbReference type="Proteomes" id="UP001055105"/>
    </source>
</evidence>
<evidence type="ECO:0000256" key="3">
    <source>
        <dbReference type="ARBA" id="ARBA00012756"/>
    </source>
</evidence>
<comment type="similarity">
    <text evidence="2">Belongs to the glycosyl hydrolase 2 family.</text>
</comment>
<dbReference type="InterPro" id="IPR006102">
    <property type="entry name" value="Ig-like_GH2"/>
</dbReference>
<evidence type="ECO:0000256" key="6">
    <source>
        <dbReference type="SAM" id="SignalP"/>
    </source>
</evidence>
<evidence type="ECO:0000259" key="7">
    <source>
        <dbReference type="Pfam" id="PF00703"/>
    </source>
</evidence>
<sequence length="434" mass="48620">MRRILSIIALFSCCTLAAQEYIPTYGRELPRGEVIAYPTAQEAAAASAGDTRYFTRLADWTQKDNVFSTEFTVPFAWANRQVFFHLGWASADYEVCVNGKTVAYDSDCSTPAEFNLTRHAQEGRNTLEIVVSAPSQVARLESWKSDPAPAIGPAWVMSQPTLRVRDVLTKSWRSSEENDKVMAEIALVVKTESLNPRTSRIHYELLTPAGSNAAIGYKDVTLDMRREDTVRFLARIPDSMLWNPGRPTQYTLRVKTQHEGRYMEYIELPLGFRTVELHNGQLAVNGNPVALRTREIPPHFPAEEIAKLREQGFNTLRLLPGPVSPTLYAVCDTMGMYVIPQAPIDTRSSGESRRIGGNPSNDPAWQGAYVERAENSYHTSKRHPSVIAFSLATKSANGINLYESYLNMKKFSDTRPFIYPDAAGEWNSDGLKPE</sequence>
<dbReference type="RefSeq" id="WP_244075911.1">
    <property type="nucleotide sequence ID" value="NZ_AP025581.1"/>
</dbReference>
<dbReference type="InterPro" id="IPR008979">
    <property type="entry name" value="Galactose-bd-like_sf"/>
</dbReference>
<feature type="domain" description="Glycoside hydrolase family 2 catalytic" evidence="8">
    <location>
        <begin position="302"/>
        <end position="421"/>
    </location>
</feature>
<evidence type="ECO:0000256" key="1">
    <source>
        <dbReference type="ARBA" id="ARBA00001412"/>
    </source>
</evidence>
<dbReference type="SUPFAM" id="SSF49303">
    <property type="entry name" value="beta-Galactosidase/glucuronidase domain"/>
    <property type="match status" value="1"/>
</dbReference>
<dbReference type="Pfam" id="PF02836">
    <property type="entry name" value="Glyco_hydro_2_C"/>
    <property type="match status" value="1"/>
</dbReference>
<dbReference type="InterPro" id="IPR017853">
    <property type="entry name" value="GH"/>
</dbReference>
<protein>
    <recommendedName>
        <fullName evidence="3">beta-galactosidase</fullName>
        <ecNumber evidence="3">3.2.1.23</ecNumber>
    </recommendedName>
</protein>
<dbReference type="PANTHER" id="PTHR46323:SF2">
    <property type="entry name" value="BETA-GALACTOSIDASE"/>
    <property type="match status" value="1"/>
</dbReference>
<dbReference type="SUPFAM" id="SSF49785">
    <property type="entry name" value="Galactose-binding domain-like"/>
    <property type="match status" value="1"/>
</dbReference>
<dbReference type="GO" id="GO:0005990">
    <property type="term" value="P:lactose catabolic process"/>
    <property type="evidence" value="ECO:0007669"/>
    <property type="project" value="TreeGrafter"/>
</dbReference>
<dbReference type="Gene3D" id="3.20.20.80">
    <property type="entry name" value="Glycosidases"/>
    <property type="match status" value="1"/>
</dbReference>
<evidence type="ECO:0000313" key="9">
    <source>
        <dbReference type="EMBL" id="GKI17333.1"/>
    </source>
</evidence>
<dbReference type="InterPro" id="IPR013783">
    <property type="entry name" value="Ig-like_fold"/>
</dbReference>
<feature type="chain" id="PRO_5041414278" description="beta-galactosidase" evidence="6">
    <location>
        <begin position="18"/>
        <end position="434"/>
    </location>
</feature>
<dbReference type="Proteomes" id="UP001055105">
    <property type="component" value="Unassembled WGS sequence"/>
</dbReference>
<feature type="domain" description="Glycoside hydrolase family 2 immunoglobulin-like beta-sandwich" evidence="7">
    <location>
        <begin position="174"/>
        <end position="273"/>
    </location>
</feature>
<proteinExistence type="inferred from homology"/>
<keyword evidence="5" id="KW-0326">Glycosidase</keyword>
<dbReference type="SUPFAM" id="SSF51445">
    <property type="entry name" value="(Trans)glycosidases"/>
    <property type="match status" value="1"/>
</dbReference>
<dbReference type="PANTHER" id="PTHR46323">
    <property type="entry name" value="BETA-GALACTOSIDASE"/>
    <property type="match status" value="1"/>
</dbReference>
<dbReference type="Gene3D" id="2.60.40.10">
    <property type="entry name" value="Immunoglobulins"/>
    <property type="match status" value="1"/>
</dbReference>
<dbReference type="GO" id="GO:0004565">
    <property type="term" value="F:beta-galactosidase activity"/>
    <property type="evidence" value="ECO:0007669"/>
    <property type="project" value="UniProtKB-EC"/>
</dbReference>
<accession>A0AA37P3C8</accession>
<dbReference type="InterPro" id="IPR006103">
    <property type="entry name" value="Glyco_hydro_2_cat"/>
</dbReference>
<dbReference type="InterPro" id="IPR050347">
    <property type="entry name" value="Bact_Beta-galactosidase"/>
</dbReference>
<dbReference type="InterPro" id="IPR036156">
    <property type="entry name" value="Beta-gal/glucu_dom_sf"/>
</dbReference>
<keyword evidence="4" id="KW-0378">Hydrolase</keyword>
<dbReference type="Gene3D" id="2.60.120.260">
    <property type="entry name" value="Galactose-binding domain-like"/>
    <property type="match status" value="1"/>
</dbReference>